<sequence>MPSPTLPFEILDKTFRYLPNNISDAIKHHLNHTDLFNCSLVSRDWRAAALPLLWHDIKFYCGETTVGQPFVPNDKIWPRLSDSLMGERADAPPGHIDRASYLRGIELTTTHLFTRCVAHNITAVVRILQLIPSQLRRIKFSLSSSASEDLESHIGVLQMILLSLAQNLEDFTFFDDDAPRCGISHSVFPYAEIDSILKNIPKSLRTLSLGADNLSEHYSILQNFSKVYELGTRISTPSTSQITSASYEVRWCWRSPTIAAA</sequence>
<dbReference type="Gene3D" id="1.20.1280.50">
    <property type="match status" value="1"/>
</dbReference>
<proteinExistence type="predicted"/>
<evidence type="ECO:0000313" key="3">
    <source>
        <dbReference type="Proteomes" id="UP000268093"/>
    </source>
</evidence>
<organism evidence="2 3">
    <name type="scientific">Jimgerdemannia flammicorona</name>
    <dbReference type="NCBI Taxonomy" id="994334"/>
    <lineage>
        <taxon>Eukaryota</taxon>
        <taxon>Fungi</taxon>
        <taxon>Fungi incertae sedis</taxon>
        <taxon>Mucoromycota</taxon>
        <taxon>Mucoromycotina</taxon>
        <taxon>Endogonomycetes</taxon>
        <taxon>Endogonales</taxon>
        <taxon>Endogonaceae</taxon>
        <taxon>Jimgerdemannia</taxon>
    </lineage>
</organism>
<dbReference type="InterPro" id="IPR001810">
    <property type="entry name" value="F-box_dom"/>
</dbReference>
<evidence type="ECO:0000259" key="1">
    <source>
        <dbReference type="PROSITE" id="PS50181"/>
    </source>
</evidence>
<feature type="domain" description="F-box" evidence="1">
    <location>
        <begin position="12"/>
        <end position="57"/>
    </location>
</feature>
<dbReference type="SUPFAM" id="SSF81383">
    <property type="entry name" value="F-box domain"/>
    <property type="match status" value="1"/>
</dbReference>
<dbReference type="OrthoDB" id="2437002at2759"/>
<protein>
    <recommendedName>
        <fullName evidence="1">F-box domain-containing protein</fullName>
    </recommendedName>
</protein>
<accession>A0A433CVZ0</accession>
<dbReference type="AlphaFoldDB" id="A0A433CVZ0"/>
<evidence type="ECO:0000313" key="2">
    <source>
        <dbReference type="EMBL" id="RUP42796.1"/>
    </source>
</evidence>
<comment type="caution">
    <text evidence="2">The sequence shown here is derived from an EMBL/GenBank/DDBJ whole genome shotgun (WGS) entry which is preliminary data.</text>
</comment>
<reference evidence="2 3" key="1">
    <citation type="journal article" date="2018" name="New Phytol.">
        <title>Phylogenomics of Endogonaceae and evolution of mycorrhizas within Mucoromycota.</title>
        <authorList>
            <person name="Chang Y."/>
            <person name="Desiro A."/>
            <person name="Na H."/>
            <person name="Sandor L."/>
            <person name="Lipzen A."/>
            <person name="Clum A."/>
            <person name="Barry K."/>
            <person name="Grigoriev I.V."/>
            <person name="Martin F.M."/>
            <person name="Stajich J.E."/>
            <person name="Smith M.E."/>
            <person name="Bonito G."/>
            <person name="Spatafora J.W."/>
        </authorList>
    </citation>
    <scope>NUCLEOTIDE SEQUENCE [LARGE SCALE GENOMIC DNA]</scope>
    <source>
        <strain evidence="2 3">GMNB39</strain>
    </source>
</reference>
<dbReference type="InterPro" id="IPR036047">
    <property type="entry name" value="F-box-like_dom_sf"/>
</dbReference>
<dbReference type="PROSITE" id="PS50181">
    <property type="entry name" value="FBOX"/>
    <property type="match status" value="1"/>
</dbReference>
<keyword evidence="3" id="KW-1185">Reference proteome</keyword>
<dbReference type="EMBL" id="RBNI01012414">
    <property type="protein sequence ID" value="RUP42796.1"/>
    <property type="molecule type" value="Genomic_DNA"/>
</dbReference>
<name>A0A433CVZ0_9FUNG</name>
<dbReference type="Proteomes" id="UP000268093">
    <property type="component" value="Unassembled WGS sequence"/>
</dbReference>
<dbReference type="Pfam" id="PF12937">
    <property type="entry name" value="F-box-like"/>
    <property type="match status" value="1"/>
</dbReference>
<gene>
    <name evidence="2" type="ORF">BC936DRAFT_138080</name>
</gene>